<evidence type="ECO:0000313" key="2">
    <source>
        <dbReference type="EMBL" id="RDB28032.1"/>
    </source>
</evidence>
<keyword evidence="3" id="KW-1185">Reference proteome</keyword>
<evidence type="ECO:0000256" key="1">
    <source>
        <dbReference type="SAM" id="MobiDB-lite"/>
    </source>
</evidence>
<feature type="compositionally biased region" description="Polar residues" evidence="1">
    <location>
        <begin position="81"/>
        <end position="106"/>
    </location>
</feature>
<proteinExistence type="predicted"/>
<feature type="region of interest" description="Disordered" evidence="1">
    <location>
        <begin position="75"/>
        <end position="107"/>
    </location>
</feature>
<dbReference type="EMBL" id="LUEZ02000013">
    <property type="protein sequence ID" value="RDB28032.1"/>
    <property type="molecule type" value="Genomic_DNA"/>
</dbReference>
<reference evidence="2" key="1">
    <citation type="submission" date="2018-04" db="EMBL/GenBank/DDBJ databases">
        <title>Whole genome sequencing of Hypsizygus marmoreus.</title>
        <authorList>
            <person name="Choi I.-G."/>
            <person name="Min B."/>
            <person name="Kim J.-G."/>
            <person name="Kim S."/>
            <person name="Oh Y.-L."/>
            <person name="Kong W.-S."/>
            <person name="Park H."/>
            <person name="Jeong J."/>
            <person name="Song E.-S."/>
        </authorList>
    </citation>
    <scope>NUCLEOTIDE SEQUENCE [LARGE SCALE GENOMIC DNA]</scope>
    <source>
        <strain evidence="2">51987-8</strain>
    </source>
</reference>
<sequence>MTIWSGTVRSGGNKLKEGMGGVLPRFTEREEWMCGASRLNGDDDGIEASRSPGPNNSAHNYGDQLRHYLRTGTRKELRGPSASSPHSNKPSWNDARSTQGTTNNTAHALGRTGCIKRTSECGLFQDGKCRRTHQGQPHARYGVCASALLARRRRSRSPMSSDNDEDDTIYIQEVHTITPLPTATTRVCRTPTAEFNKPSCNDKEPPLPPLTLFAPSTPF</sequence>
<accession>A0A369K378</accession>
<feature type="non-terminal residue" evidence="2">
    <location>
        <position position="219"/>
    </location>
</feature>
<protein>
    <submittedName>
        <fullName evidence="2">Uncharacterized protein</fullName>
    </submittedName>
</protein>
<gene>
    <name evidence="2" type="ORF">Hypma_002078</name>
</gene>
<dbReference type="InParanoid" id="A0A369K378"/>
<feature type="region of interest" description="Disordered" evidence="1">
    <location>
        <begin position="36"/>
        <end position="62"/>
    </location>
</feature>
<evidence type="ECO:0000313" key="3">
    <source>
        <dbReference type="Proteomes" id="UP000076154"/>
    </source>
</evidence>
<organism evidence="2 3">
    <name type="scientific">Hypsizygus marmoreus</name>
    <name type="common">White beech mushroom</name>
    <name type="synonym">Agaricus marmoreus</name>
    <dbReference type="NCBI Taxonomy" id="39966"/>
    <lineage>
        <taxon>Eukaryota</taxon>
        <taxon>Fungi</taxon>
        <taxon>Dikarya</taxon>
        <taxon>Basidiomycota</taxon>
        <taxon>Agaricomycotina</taxon>
        <taxon>Agaricomycetes</taxon>
        <taxon>Agaricomycetidae</taxon>
        <taxon>Agaricales</taxon>
        <taxon>Tricholomatineae</taxon>
        <taxon>Lyophyllaceae</taxon>
        <taxon>Hypsizygus</taxon>
    </lineage>
</organism>
<dbReference type="AlphaFoldDB" id="A0A369K378"/>
<name>A0A369K378_HYPMA</name>
<dbReference type="Proteomes" id="UP000076154">
    <property type="component" value="Unassembled WGS sequence"/>
</dbReference>
<comment type="caution">
    <text evidence="2">The sequence shown here is derived from an EMBL/GenBank/DDBJ whole genome shotgun (WGS) entry which is preliminary data.</text>
</comment>
<feature type="region of interest" description="Disordered" evidence="1">
    <location>
        <begin position="197"/>
        <end position="219"/>
    </location>
</feature>